<dbReference type="InterPro" id="IPR036396">
    <property type="entry name" value="Cyt_P450_sf"/>
</dbReference>
<comment type="cofactor">
    <cofactor evidence="1 6">
        <name>heme</name>
        <dbReference type="ChEBI" id="CHEBI:30413"/>
    </cofactor>
</comment>
<name>A0AA39GKS5_SARSR</name>
<accession>A0AA39GKS5</accession>
<evidence type="ECO:0000256" key="6">
    <source>
        <dbReference type="PIRSR" id="PIRSR602401-1"/>
    </source>
</evidence>
<evidence type="ECO:0000256" key="5">
    <source>
        <dbReference type="ARBA" id="ARBA00023004"/>
    </source>
</evidence>
<comment type="caution">
    <text evidence="8">The sequence shown here is derived from an EMBL/GenBank/DDBJ whole genome shotgun (WGS) entry which is preliminary data.</text>
</comment>
<evidence type="ECO:0000256" key="3">
    <source>
        <dbReference type="ARBA" id="ARBA00022617"/>
    </source>
</evidence>
<dbReference type="Pfam" id="PF00067">
    <property type="entry name" value="p450"/>
    <property type="match status" value="1"/>
</dbReference>
<dbReference type="PRINTS" id="PR00385">
    <property type="entry name" value="P450"/>
</dbReference>
<keyword evidence="4 6" id="KW-0479">Metal-binding</keyword>
<keyword evidence="3 6" id="KW-0349">Heme</keyword>
<evidence type="ECO:0008006" key="10">
    <source>
        <dbReference type="Google" id="ProtNLM"/>
    </source>
</evidence>
<feature type="binding site" description="axial binding residue" evidence="6">
    <location>
        <position position="150"/>
    </location>
    <ligand>
        <name>heme</name>
        <dbReference type="ChEBI" id="CHEBI:30413"/>
    </ligand>
    <ligandPart>
        <name>Fe</name>
        <dbReference type="ChEBI" id="CHEBI:18248"/>
    </ligandPart>
</feature>
<dbReference type="InterPro" id="IPR002401">
    <property type="entry name" value="Cyt_P450_E_grp-I"/>
</dbReference>
<dbReference type="PANTHER" id="PTHR24305">
    <property type="entry name" value="CYTOCHROME P450"/>
    <property type="match status" value="1"/>
</dbReference>
<dbReference type="Proteomes" id="UP001175261">
    <property type="component" value="Unassembled WGS sequence"/>
</dbReference>
<dbReference type="InterPro" id="IPR017972">
    <property type="entry name" value="Cyt_P450_CS"/>
</dbReference>
<reference evidence="8" key="1">
    <citation type="submission" date="2022-10" db="EMBL/GenBank/DDBJ databases">
        <title>Determination and structural analysis of whole genome sequence of Sarocladium strictum F4-1.</title>
        <authorList>
            <person name="Hu L."/>
            <person name="Jiang Y."/>
        </authorList>
    </citation>
    <scope>NUCLEOTIDE SEQUENCE</scope>
    <source>
        <strain evidence="8">F4-1</strain>
    </source>
</reference>
<keyword evidence="7" id="KW-0503">Monooxygenase</keyword>
<protein>
    <recommendedName>
        <fullName evidence="10">Cytochrome P450</fullName>
    </recommendedName>
</protein>
<dbReference type="PROSITE" id="PS00086">
    <property type="entry name" value="CYTOCHROME_P450"/>
    <property type="match status" value="1"/>
</dbReference>
<dbReference type="GO" id="GO:0005506">
    <property type="term" value="F:iron ion binding"/>
    <property type="evidence" value="ECO:0007669"/>
    <property type="project" value="InterPro"/>
</dbReference>
<evidence type="ECO:0000256" key="1">
    <source>
        <dbReference type="ARBA" id="ARBA00001971"/>
    </source>
</evidence>
<dbReference type="EMBL" id="JAPDFR010000003">
    <property type="protein sequence ID" value="KAK0388468.1"/>
    <property type="molecule type" value="Genomic_DNA"/>
</dbReference>
<proteinExistence type="inferred from homology"/>
<dbReference type="GO" id="GO:0004497">
    <property type="term" value="F:monooxygenase activity"/>
    <property type="evidence" value="ECO:0007669"/>
    <property type="project" value="UniProtKB-KW"/>
</dbReference>
<gene>
    <name evidence="8" type="ORF">NLU13_4712</name>
</gene>
<evidence type="ECO:0000256" key="4">
    <source>
        <dbReference type="ARBA" id="ARBA00022723"/>
    </source>
</evidence>
<dbReference type="GO" id="GO:0016705">
    <property type="term" value="F:oxidoreductase activity, acting on paired donors, with incorporation or reduction of molecular oxygen"/>
    <property type="evidence" value="ECO:0007669"/>
    <property type="project" value="InterPro"/>
</dbReference>
<dbReference type="Gene3D" id="1.10.630.10">
    <property type="entry name" value="Cytochrome P450"/>
    <property type="match status" value="1"/>
</dbReference>
<dbReference type="InterPro" id="IPR001128">
    <property type="entry name" value="Cyt_P450"/>
</dbReference>
<keyword evidence="5 6" id="KW-0408">Iron</keyword>
<dbReference type="AlphaFoldDB" id="A0AA39GKS5"/>
<dbReference type="SUPFAM" id="SSF48264">
    <property type="entry name" value="Cytochrome P450"/>
    <property type="match status" value="1"/>
</dbReference>
<dbReference type="InterPro" id="IPR050121">
    <property type="entry name" value="Cytochrome_P450_monoxygenase"/>
</dbReference>
<evidence type="ECO:0000313" key="9">
    <source>
        <dbReference type="Proteomes" id="UP001175261"/>
    </source>
</evidence>
<keyword evidence="7" id="KW-0560">Oxidoreductase</keyword>
<organism evidence="8 9">
    <name type="scientific">Sarocladium strictum</name>
    <name type="common">Black bundle disease fungus</name>
    <name type="synonym">Acremonium strictum</name>
    <dbReference type="NCBI Taxonomy" id="5046"/>
    <lineage>
        <taxon>Eukaryota</taxon>
        <taxon>Fungi</taxon>
        <taxon>Dikarya</taxon>
        <taxon>Ascomycota</taxon>
        <taxon>Pezizomycotina</taxon>
        <taxon>Sordariomycetes</taxon>
        <taxon>Hypocreomycetidae</taxon>
        <taxon>Hypocreales</taxon>
        <taxon>Sarocladiaceae</taxon>
        <taxon>Sarocladium</taxon>
    </lineage>
</organism>
<evidence type="ECO:0000256" key="2">
    <source>
        <dbReference type="ARBA" id="ARBA00010617"/>
    </source>
</evidence>
<evidence type="ECO:0000256" key="7">
    <source>
        <dbReference type="RuleBase" id="RU000461"/>
    </source>
</evidence>
<sequence length="179" mass="20039">MARNDFRQPDYHRRGISDDFFGFMLAGHDTSATTVAWGLKYLTDNPDVQTRLREDLRVSNLTALEENRAPTAHELASTQIPSLEAVVEEQDTTILDCSIQKGTNNLLMANGPCKYAVPDRWLKKDTRTGSDVFDPMSGPQLAFGLGSRACFGRGFALQELKIQLALIVWHFVLDIHLQS</sequence>
<keyword evidence="9" id="KW-1185">Reference proteome</keyword>
<dbReference type="PANTHER" id="PTHR24305:SF232">
    <property type="entry name" value="P450, PUTATIVE (EUROFUNG)-RELATED"/>
    <property type="match status" value="1"/>
</dbReference>
<evidence type="ECO:0000313" key="8">
    <source>
        <dbReference type="EMBL" id="KAK0388468.1"/>
    </source>
</evidence>
<dbReference type="GO" id="GO:0020037">
    <property type="term" value="F:heme binding"/>
    <property type="evidence" value="ECO:0007669"/>
    <property type="project" value="InterPro"/>
</dbReference>
<dbReference type="PRINTS" id="PR00463">
    <property type="entry name" value="EP450I"/>
</dbReference>
<comment type="similarity">
    <text evidence="2 7">Belongs to the cytochrome P450 family.</text>
</comment>